<evidence type="ECO:0000256" key="1">
    <source>
        <dbReference type="SAM" id="MobiDB-lite"/>
    </source>
</evidence>
<reference evidence="2" key="1">
    <citation type="submission" date="2021-02" db="EMBL/GenBank/DDBJ databases">
        <authorList>
            <person name="Nowell W R."/>
        </authorList>
    </citation>
    <scope>NUCLEOTIDE SEQUENCE</scope>
</reference>
<feature type="compositionally biased region" description="Polar residues" evidence="1">
    <location>
        <begin position="14"/>
        <end position="32"/>
    </location>
</feature>
<name>A0A815BDA5_9BILA</name>
<protein>
    <submittedName>
        <fullName evidence="2">Uncharacterized protein</fullName>
    </submittedName>
</protein>
<sequence>MTSKANKNRDDGPTLSSSISYSPCNLRRNQPQAGVIAKRTKSVKSKTKEFFGYYSSIHRRATRVTSNTSQLSSSEDEQLDESSETDEMECSDNEQTPRTVQNIEEVKNNKASVWKHFDQLDENVYMCQLCYK</sequence>
<dbReference type="AlphaFoldDB" id="A0A815BDA5"/>
<dbReference type="EMBL" id="CAJNOW010000250">
    <property type="protein sequence ID" value="CAF1268633.1"/>
    <property type="molecule type" value="Genomic_DNA"/>
</dbReference>
<feature type="region of interest" description="Disordered" evidence="1">
    <location>
        <begin position="61"/>
        <end position="102"/>
    </location>
</feature>
<comment type="caution">
    <text evidence="2">The sequence shown here is derived from an EMBL/GenBank/DDBJ whole genome shotgun (WGS) entry which is preliminary data.</text>
</comment>
<feature type="non-terminal residue" evidence="2">
    <location>
        <position position="1"/>
    </location>
</feature>
<organism evidence="2 3">
    <name type="scientific">Rotaria magnacalcarata</name>
    <dbReference type="NCBI Taxonomy" id="392030"/>
    <lineage>
        <taxon>Eukaryota</taxon>
        <taxon>Metazoa</taxon>
        <taxon>Spiralia</taxon>
        <taxon>Gnathifera</taxon>
        <taxon>Rotifera</taxon>
        <taxon>Eurotatoria</taxon>
        <taxon>Bdelloidea</taxon>
        <taxon>Philodinida</taxon>
        <taxon>Philodinidae</taxon>
        <taxon>Rotaria</taxon>
    </lineage>
</organism>
<proteinExistence type="predicted"/>
<gene>
    <name evidence="2" type="ORF">KQP761_LOCUS3175</name>
</gene>
<evidence type="ECO:0000313" key="2">
    <source>
        <dbReference type="EMBL" id="CAF1268633.1"/>
    </source>
</evidence>
<dbReference type="Proteomes" id="UP000663834">
    <property type="component" value="Unassembled WGS sequence"/>
</dbReference>
<feature type="compositionally biased region" description="Acidic residues" evidence="1">
    <location>
        <begin position="74"/>
        <end position="92"/>
    </location>
</feature>
<feature type="compositionally biased region" description="Polar residues" evidence="1">
    <location>
        <begin position="93"/>
        <end position="102"/>
    </location>
</feature>
<feature type="region of interest" description="Disordered" evidence="1">
    <location>
        <begin position="1"/>
        <end position="39"/>
    </location>
</feature>
<evidence type="ECO:0000313" key="3">
    <source>
        <dbReference type="Proteomes" id="UP000663834"/>
    </source>
</evidence>
<accession>A0A815BDA5</accession>